<evidence type="ECO:0000313" key="1">
    <source>
        <dbReference type="EMBL" id="CRL30262.1"/>
    </source>
</evidence>
<gene>
    <name evidence="1" type="ORF">PCAMFM013_S046g000066</name>
</gene>
<sequence>MPSRYSHLRPSYRLYQNNIRSDSGLALLWYASRRDELGVRNMLCKTLGFSDKGRSDVAITKLLLEYSAMADAVVFNKYALLLEAVRLN</sequence>
<proteinExistence type="predicted"/>
<dbReference type="AlphaFoldDB" id="A0A0G4PVT2"/>
<evidence type="ECO:0000313" key="2">
    <source>
        <dbReference type="Proteomes" id="UP000053732"/>
    </source>
</evidence>
<name>A0A0G4PVT2_PENC3</name>
<dbReference type="Proteomes" id="UP000053732">
    <property type="component" value="Unassembled WGS sequence"/>
</dbReference>
<keyword evidence="2" id="KW-1185">Reference proteome</keyword>
<protein>
    <submittedName>
        <fullName evidence="1">Str. FM013</fullName>
    </submittedName>
</protein>
<accession>A0A0G4PVT2</accession>
<dbReference type="EMBL" id="HG793179">
    <property type="protein sequence ID" value="CRL30262.1"/>
    <property type="molecule type" value="Genomic_DNA"/>
</dbReference>
<reference evidence="1 2" key="1">
    <citation type="journal article" date="2014" name="Nat. Commun.">
        <title>Multiple recent horizontal transfers of a large genomic region in cheese making fungi.</title>
        <authorList>
            <person name="Cheeseman K."/>
            <person name="Ropars J."/>
            <person name="Renault P."/>
            <person name="Dupont J."/>
            <person name="Gouzy J."/>
            <person name="Branca A."/>
            <person name="Abraham A.L."/>
            <person name="Ceppi M."/>
            <person name="Conseiller E."/>
            <person name="Debuchy R."/>
            <person name="Malagnac F."/>
            <person name="Goarin A."/>
            <person name="Silar P."/>
            <person name="Lacoste S."/>
            <person name="Sallet E."/>
            <person name="Bensimon A."/>
            <person name="Giraud T."/>
            <person name="Brygoo Y."/>
        </authorList>
    </citation>
    <scope>NUCLEOTIDE SEQUENCE [LARGE SCALE GENOMIC DNA]</scope>
    <source>
        <strain evidence="2">FM 013</strain>
    </source>
</reference>
<organism evidence="1 2">
    <name type="scientific">Penicillium camemberti (strain FM 013)</name>
    <dbReference type="NCBI Taxonomy" id="1429867"/>
    <lineage>
        <taxon>Eukaryota</taxon>
        <taxon>Fungi</taxon>
        <taxon>Dikarya</taxon>
        <taxon>Ascomycota</taxon>
        <taxon>Pezizomycotina</taxon>
        <taxon>Eurotiomycetes</taxon>
        <taxon>Eurotiomycetidae</taxon>
        <taxon>Eurotiales</taxon>
        <taxon>Aspergillaceae</taxon>
        <taxon>Penicillium</taxon>
    </lineage>
</organism>